<proteinExistence type="predicted"/>
<sequence>KQVATELHSKLAYSIPNTLKNHIKRSKDQFNFFSNQEVVYKISCDDCDASYVGQTKRQLQTRLQEYRSDIKNKTRSPSVITNYRVNCNHEFNWNKVSILDKEHSYNKRLISEMVYIKKQKQNLNRQNDTKSLHEILSSYYSISFSFVDLCFSSSLITLSILFPILSIVPLMAPAHRTRQRLPCGESWHDNQSTSRLLGSNRL</sequence>
<dbReference type="EMBL" id="KQ979128">
    <property type="protein sequence ID" value="KYN22492.1"/>
    <property type="molecule type" value="Genomic_DNA"/>
</dbReference>
<keyword evidence="2" id="KW-0472">Membrane</keyword>
<dbReference type="AlphaFoldDB" id="A0A151JBL0"/>
<dbReference type="SUPFAM" id="SSF82771">
    <property type="entry name" value="GIY-YIG endonuclease"/>
    <property type="match status" value="1"/>
</dbReference>
<name>A0A151JBL0_9HYME</name>
<reference evidence="4 5" key="1">
    <citation type="submission" date="2015-09" db="EMBL/GenBank/DDBJ databases">
        <title>Trachymyrmex cornetzi WGS genome.</title>
        <authorList>
            <person name="Nygaard S."/>
            <person name="Hu H."/>
            <person name="Boomsma J."/>
            <person name="Zhang G."/>
        </authorList>
    </citation>
    <scope>NUCLEOTIDE SEQUENCE [LARGE SCALE GENOMIC DNA]</scope>
    <source>
        <strain evidence="4">Tcor2-1</strain>
        <tissue evidence="4">Whole body</tissue>
    </source>
</reference>
<evidence type="ECO:0000313" key="5">
    <source>
        <dbReference type="Proteomes" id="UP000078492"/>
    </source>
</evidence>
<keyword evidence="2" id="KW-1133">Transmembrane helix</keyword>
<feature type="compositionally biased region" description="Polar residues" evidence="1">
    <location>
        <begin position="189"/>
        <end position="202"/>
    </location>
</feature>
<dbReference type="InterPro" id="IPR000305">
    <property type="entry name" value="GIY-YIG_endonuc"/>
</dbReference>
<dbReference type="STRING" id="471704.A0A151JBL0"/>
<dbReference type="InterPro" id="IPR035901">
    <property type="entry name" value="GIY-YIG_endonuc_sf"/>
</dbReference>
<evidence type="ECO:0000313" key="4">
    <source>
        <dbReference type="EMBL" id="KYN22492.1"/>
    </source>
</evidence>
<accession>A0A151JBL0</accession>
<feature type="region of interest" description="Disordered" evidence="1">
    <location>
        <begin position="182"/>
        <end position="202"/>
    </location>
</feature>
<dbReference type="Gene3D" id="3.40.1440.10">
    <property type="entry name" value="GIY-YIG endonuclease"/>
    <property type="match status" value="1"/>
</dbReference>
<evidence type="ECO:0000256" key="1">
    <source>
        <dbReference type="SAM" id="MobiDB-lite"/>
    </source>
</evidence>
<organism evidence="4 5">
    <name type="scientific">Trachymyrmex cornetzi</name>
    <dbReference type="NCBI Taxonomy" id="471704"/>
    <lineage>
        <taxon>Eukaryota</taxon>
        <taxon>Metazoa</taxon>
        <taxon>Ecdysozoa</taxon>
        <taxon>Arthropoda</taxon>
        <taxon>Hexapoda</taxon>
        <taxon>Insecta</taxon>
        <taxon>Pterygota</taxon>
        <taxon>Neoptera</taxon>
        <taxon>Endopterygota</taxon>
        <taxon>Hymenoptera</taxon>
        <taxon>Apocrita</taxon>
        <taxon>Aculeata</taxon>
        <taxon>Formicoidea</taxon>
        <taxon>Formicidae</taxon>
        <taxon>Myrmicinae</taxon>
        <taxon>Trachymyrmex</taxon>
    </lineage>
</organism>
<feature type="domain" description="GIY-YIG" evidence="3">
    <location>
        <begin position="35"/>
        <end position="117"/>
    </location>
</feature>
<protein>
    <recommendedName>
        <fullName evidence="3">GIY-YIG domain-containing protein</fullName>
    </recommendedName>
</protein>
<gene>
    <name evidence="4" type="ORF">ALC57_05103</name>
</gene>
<feature type="non-terminal residue" evidence="4">
    <location>
        <position position="1"/>
    </location>
</feature>
<dbReference type="PROSITE" id="PS50164">
    <property type="entry name" value="GIY_YIG"/>
    <property type="match status" value="1"/>
</dbReference>
<dbReference type="Proteomes" id="UP000078492">
    <property type="component" value="Unassembled WGS sequence"/>
</dbReference>
<evidence type="ECO:0000256" key="2">
    <source>
        <dbReference type="SAM" id="Phobius"/>
    </source>
</evidence>
<dbReference type="CDD" id="cd10442">
    <property type="entry name" value="GIY-YIG_PLEs"/>
    <property type="match status" value="1"/>
</dbReference>
<feature type="transmembrane region" description="Helical" evidence="2">
    <location>
        <begin position="151"/>
        <end position="172"/>
    </location>
</feature>
<evidence type="ECO:0000259" key="3">
    <source>
        <dbReference type="PROSITE" id="PS50164"/>
    </source>
</evidence>
<keyword evidence="2" id="KW-0812">Transmembrane</keyword>
<keyword evidence="5" id="KW-1185">Reference proteome</keyword>